<dbReference type="Proteomes" id="UP000324632">
    <property type="component" value="Chromosome 25"/>
</dbReference>
<protein>
    <submittedName>
        <fullName evidence="2">Uncharacterized protein</fullName>
    </submittedName>
</protein>
<evidence type="ECO:0000313" key="3">
    <source>
        <dbReference type="Proteomes" id="UP000324632"/>
    </source>
</evidence>
<dbReference type="EMBL" id="SOYY01000025">
    <property type="protein sequence ID" value="KAA0701582.1"/>
    <property type="molecule type" value="Genomic_DNA"/>
</dbReference>
<feature type="compositionally biased region" description="Basic and acidic residues" evidence="1">
    <location>
        <begin position="74"/>
        <end position="99"/>
    </location>
</feature>
<sequence length="162" mass="18540">MDAQPQCVEAIPLHYPKELKIKNEDDVTTINVNIYKTTGIVVVKSTQGLFEQNFLSIKGRLQLEPNNEQPTTEESDRTPVSDEQQEQRDLPNAEQTKELHSHCYCTDMRERFTALEGELVQLKEITLSLQTIQTSDQSGNNPTAKQKEGDNIRKNCLHFRPK</sequence>
<reference evidence="2 3" key="1">
    <citation type="journal article" date="2019" name="Mol. Ecol. Resour.">
        <title>Chromosome-level genome assembly of Triplophysa tibetana, a fish adapted to the harsh high-altitude environment of the Tibetan Plateau.</title>
        <authorList>
            <person name="Yang X."/>
            <person name="Liu H."/>
            <person name="Ma Z."/>
            <person name="Zou Y."/>
            <person name="Zou M."/>
            <person name="Mao Y."/>
            <person name="Li X."/>
            <person name="Wang H."/>
            <person name="Chen T."/>
            <person name="Wang W."/>
            <person name="Yang R."/>
        </authorList>
    </citation>
    <scope>NUCLEOTIDE SEQUENCE [LARGE SCALE GENOMIC DNA]</scope>
    <source>
        <strain evidence="2">TTIB1903HZAU</strain>
        <tissue evidence="2">Muscle</tissue>
    </source>
</reference>
<comment type="caution">
    <text evidence="2">The sequence shown here is derived from an EMBL/GenBank/DDBJ whole genome shotgun (WGS) entry which is preliminary data.</text>
</comment>
<keyword evidence="3" id="KW-1185">Reference proteome</keyword>
<evidence type="ECO:0000313" key="2">
    <source>
        <dbReference type="EMBL" id="KAA0701582.1"/>
    </source>
</evidence>
<proteinExistence type="predicted"/>
<feature type="region of interest" description="Disordered" evidence="1">
    <location>
        <begin position="61"/>
        <end position="99"/>
    </location>
</feature>
<gene>
    <name evidence="2" type="ORF">E1301_Tti023988</name>
</gene>
<name>A0A5A9MT57_9TELE</name>
<feature type="compositionally biased region" description="Polar residues" evidence="1">
    <location>
        <begin position="133"/>
        <end position="144"/>
    </location>
</feature>
<evidence type="ECO:0000256" key="1">
    <source>
        <dbReference type="SAM" id="MobiDB-lite"/>
    </source>
</evidence>
<accession>A0A5A9MT57</accession>
<organism evidence="2 3">
    <name type="scientific">Triplophysa tibetana</name>
    <dbReference type="NCBI Taxonomy" id="1572043"/>
    <lineage>
        <taxon>Eukaryota</taxon>
        <taxon>Metazoa</taxon>
        <taxon>Chordata</taxon>
        <taxon>Craniata</taxon>
        <taxon>Vertebrata</taxon>
        <taxon>Euteleostomi</taxon>
        <taxon>Actinopterygii</taxon>
        <taxon>Neopterygii</taxon>
        <taxon>Teleostei</taxon>
        <taxon>Ostariophysi</taxon>
        <taxon>Cypriniformes</taxon>
        <taxon>Nemacheilidae</taxon>
        <taxon>Triplophysa</taxon>
    </lineage>
</organism>
<dbReference type="AlphaFoldDB" id="A0A5A9MT57"/>
<feature type="region of interest" description="Disordered" evidence="1">
    <location>
        <begin position="133"/>
        <end position="154"/>
    </location>
</feature>